<dbReference type="KEGG" id="lgi:LOTGIDRAFT_114705"/>
<dbReference type="GO" id="GO:0043021">
    <property type="term" value="F:ribonucleoprotein complex binding"/>
    <property type="evidence" value="ECO:0007669"/>
    <property type="project" value="UniProtKB-UniRule"/>
</dbReference>
<name>V4A357_LOTGI</name>
<dbReference type="InterPro" id="IPR036322">
    <property type="entry name" value="WD40_repeat_dom_sf"/>
</dbReference>
<dbReference type="GO" id="GO:0030687">
    <property type="term" value="C:preribosome, large subunit precursor"/>
    <property type="evidence" value="ECO:0007669"/>
    <property type="project" value="UniProtKB-UniRule"/>
</dbReference>
<evidence type="ECO:0000256" key="6">
    <source>
        <dbReference type="ARBA" id="ARBA00055102"/>
    </source>
</evidence>
<feature type="domain" description="BOP1 N-terminal" evidence="9">
    <location>
        <begin position="48"/>
        <end position="306"/>
    </location>
</feature>
<reference evidence="10 11" key="1">
    <citation type="journal article" date="2013" name="Nature">
        <title>Insights into bilaterian evolution from three spiralian genomes.</title>
        <authorList>
            <person name="Simakov O."/>
            <person name="Marletaz F."/>
            <person name="Cho S.J."/>
            <person name="Edsinger-Gonzales E."/>
            <person name="Havlak P."/>
            <person name="Hellsten U."/>
            <person name="Kuo D.H."/>
            <person name="Larsson T."/>
            <person name="Lv J."/>
            <person name="Arendt D."/>
            <person name="Savage R."/>
            <person name="Osoegawa K."/>
            <person name="de Jong P."/>
            <person name="Grimwood J."/>
            <person name="Chapman J.A."/>
            <person name="Shapiro H."/>
            <person name="Aerts A."/>
            <person name="Otillar R.P."/>
            <person name="Terry A.Y."/>
            <person name="Boore J.L."/>
            <person name="Grigoriev I.V."/>
            <person name="Lindberg D.R."/>
            <person name="Seaver E.C."/>
            <person name="Weisblat D.A."/>
            <person name="Putnam N.H."/>
            <person name="Rokhsar D.S."/>
        </authorList>
    </citation>
    <scope>NUCLEOTIDE SEQUENCE [LARGE SCALE GENOMIC DNA]</scope>
</reference>
<dbReference type="CDD" id="cd00200">
    <property type="entry name" value="WD40"/>
    <property type="match status" value="1"/>
</dbReference>
<keyword evidence="4" id="KW-0677">Repeat</keyword>
<dbReference type="GO" id="GO:0000463">
    <property type="term" value="P:maturation of LSU-rRNA from tricistronic rRNA transcript (SSU-rRNA, 5.8S rRNA, LSU-rRNA)"/>
    <property type="evidence" value="ECO:0007669"/>
    <property type="project" value="UniProtKB-UniRule"/>
</dbReference>
<dbReference type="AlphaFoldDB" id="V4A357"/>
<dbReference type="PANTHER" id="PTHR17605:SF0">
    <property type="entry name" value="RIBOSOME BIOGENESIS PROTEIN BOP1"/>
    <property type="match status" value="1"/>
</dbReference>
<dbReference type="FunFam" id="2.130.10.10:FF:000061">
    <property type="entry name" value="Ribosome biogenesis protein BOP1 homolog"/>
    <property type="match status" value="1"/>
</dbReference>
<dbReference type="Proteomes" id="UP000030746">
    <property type="component" value="Unassembled WGS sequence"/>
</dbReference>
<organism evidence="10 11">
    <name type="scientific">Lottia gigantea</name>
    <name type="common">Giant owl limpet</name>
    <dbReference type="NCBI Taxonomy" id="225164"/>
    <lineage>
        <taxon>Eukaryota</taxon>
        <taxon>Metazoa</taxon>
        <taxon>Spiralia</taxon>
        <taxon>Lophotrochozoa</taxon>
        <taxon>Mollusca</taxon>
        <taxon>Gastropoda</taxon>
        <taxon>Patellogastropoda</taxon>
        <taxon>Lottioidea</taxon>
        <taxon>Lottiidae</taxon>
        <taxon>Lottia</taxon>
    </lineage>
</organism>
<evidence type="ECO:0000256" key="2">
    <source>
        <dbReference type="ARBA" id="ARBA00022552"/>
    </source>
</evidence>
<dbReference type="Pfam" id="PF00400">
    <property type="entry name" value="WD40"/>
    <property type="match status" value="4"/>
</dbReference>
<proteinExistence type="inferred from homology"/>
<dbReference type="STRING" id="225164.V4A357"/>
<accession>V4A357</accession>
<dbReference type="GeneID" id="20231128"/>
<dbReference type="OrthoDB" id="5571054at2759"/>
<comment type="function">
    <text evidence="6">Component of the PeBoW complex, which is required for maturation of 28S and 5.8S ribosomal RNAs and formation of the 60S ribosome.</text>
</comment>
<evidence type="ECO:0000256" key="3">
    <source>
        <dbReference type="ARBA" id="ARBA00022574"/>
    </source>
</evidence>
<comment type="similarity">
    <text evidence="7">Belongs to the WD repeat BOP1/ERB1 family.</text>
</comment>
<evidence type="ECO:0000256" key="4">
    <source>
        <dbReference type="ARBA" id="ARBA00022737"/>
    </source>
</evidence>
<dbReference type="HAMAP" id="MF_03027">
    <property type="entry name" value="BOP1"/>
    <property type="match status" value="1"/>
</dbReference>
<dbReference type="InterPro" id="IPR015943">
    <property type="entry name" value="WD40/YVTN_repeat-like_dom_sf"/>
</dbReference>
<comment type="subcellular location">
    <subcellularLocation>
        <location evidence="7">Nucleus</location>
        <location evidence="7">Nucleolus</location>
    </subcellularLocation>
    <subcellularLocation>
        <location evidence="7">Nucleus</location>
        <location evidence="7">Nucleoplasm</location>
    </subcellularLocation>
</comment>
<dbReference type="PROSITE" id="PS00678">
    <property type="entry name" value="WD_REPEATS_1"/>
    <property type="match status" value="1"/>
</dbReference>
<dbReference type="SMART" id="SM00320">
    <property type="entry name" value="WD40"/>
    <property type="match status" value="7"/>
</dbReference>
<dbReference type="OMA" id="MRPAKGE"/>
<dbReference type="InterPro" id="IPR001680">
    <property type="entry name" value="WD40_rpt"/>
</dbReference>
<dbReference type="Gene3D" id="2.130.10.10">
    <property type="entry name" value="YVTN repeat-like/Quinoprotein amine dehydrogenase"/>
    <property type="match status" value="1"/>
</dbReference>
<dbReference type="GO" id="GO:0005654">
    <property type="term" value="C:nucleoplasm"/>
    <property type="evidence" value="ECO:0007669"/>
    <property type="project" value="UniProtKB-SubCell"/>
</dbReference>
<keyword evidence="2 7" id="KW-0698">rRNA processing</keyword>
<dbReference type="PANTHER" id="PTHR17605">
    <property type="entry name" value="RIBOSOME BIOGENESIS PROTEIN BOP1 BLOCK OF PROLIFERATION 1 PROTEIN"/>
    <property type="match status" value="1"/>
</dbReference>
<dbReference type="InterPro" id="IPR012953">
    <property type="entry name" value="BOP1_N_dom"/>
</dbReference>
<dbReference type="Pfam" id="PF08145">
    <property type="entry name" value="BOP1NT"/>
    <property type="match status" value="1"/>
</dbReference>
<evidence type="ECO:0000256" key="7">
    <source>
        <dbReference type="HAMAP-Rule" id="MF_03027"/>
    </source>
</evidence>
<keyword evidence="5 7" id="KW-0539">Nucleus</keyword>
<evidence type="ECO:0000313" key="11">
    <source>
        <dbReference type="Proteomes" id="UP000030746"/>
    </source>
</evidence>
<evidence type="ECO:0000256" key="8">
    <source>
        <dbReference type="PROSITE-ProRule" id="PRU00221"/>
    </source>
</evidence>
<dbReference type="SMART" id="SM01035">
    <property type="entry name" value="BOP1NT"/>
    <property type="match status" value="1"/>
</dbReference>
<dbReference type="EMBL" id="KB201262">
    <property type="protein sequence ID" value="ESO98298.1"/>
    <property type="molecule type" value="Genomic_DNA"/>
</dbReference>
<keyword evidence="11" id="KW-1185">Reference proteome</keyword>
<gene>
    <name evidence="10" type="ORF">LOTGIDRAFT_114705</name>
</gene>
<dbReference type="SUPFAM" id="SSF50978">
    <property type="entry name" value="WD40 repeat-like"/>
    <property type="match status" value="1"/>
</dbReference>
<dbReference type="PROSITE" id="PS50082">
    <property type="entry name" value="WD_REPEATS_2"/>
    <property type="match status" value="1"/>
</dbReference>
<keyword evidence="3 8" id="KW-0853">WD repeat</keyword>
<evidence type="ECO:0000256" key="1">
    <source>
        <dbReference type="ARBA" id="ARBA00022517"/>
    </source>
</evidence>
<sequence>MPSSTSTLPVKKIEKERKITQLPDEYEYDSSDEEDIRNTVGNIPMEWYRDYDHIGYDVEGKKLLKPQKGDQLDEFLDKMENPDYWRTVDNKSTGQKVLLSKEDVNIIQNMQKFKNPTGSNMYEPWVDYFSNEKMIHPISNRPETKASFVPSRWEMLKVSQMVHALKMGWMKPSREKTVQNEEEENKFYMLWKDDQESEITKQYRQYIPAPKVRLPGHAESYNPPEEYLPSEKQKLKKEAARGKPRLIPTKFSSLRLVPAYANYIRDRFERCLDLYLCPRQRKVRMNVNPEDLIPKLPKPRDLQPFPTTESLVFRGHKGIVRCISPDPKGQWIASGSDDKTVKIWEVATGRCIKTFKLDSKVKSIAWNPNPSLSIIVIAIETCLILINPEVGDKLLSSKTDTLISSFEEVEPQPDKPKVSEWNVYEDKEYEEGYRLKIQHQREISHVTWHGKGDYFASTLPKGESKSVLIHQLTKRRSQNPFSKPKGLVQCVLFHPIRPFLFVATQRYVRIYNLMKQSLSKKLVGNCRWISSMAVHPGGDNVIIGSYDSKLSWFDLDLSTKPYHTLRHHTKALRQVTYHKRYPLFASASDDLSVIICHGMVYSDLLQNPLIVPVKILRGHKAAKGLGVLDCQFHPSQPWIFTAGSDSTIRLFT</sequence>
<dbReference type="InterPro" id="IPR028598">
    <property type="entry name" value="BOP1/Erb1"/>
</dbReference>
<feature type="repeat" description="WD" evidence="8">
    <location>
        <begin position="313"/>
        <end position="354"/>
    </location>
</feature>
<dbReference type="RefSeq" id="XP_009051001.1">
    <property type="nucleotide sequence ID" value="XM_009052753.1"/>
</dbReference>
<keyword evidence="1 7" id="KW-0690">Ribosome biogenesis</keyword>
<comment type="function">
    <text evidence="7">Required for maturation of ribosomal RNAs and formation of the large ribosomal subunit.</text>
</comment>
<evidence type="ECO:0000259" key="9">
    <source>
        <dbReference type="SMART" id="SM01035"/>
    </source>
</evidence>
<dbReference type="CTD" id="20231128"/>
<dbReference type="PROSITE" id="PS50294">
    <property type="entry name" value="WD_REPEATS_REGION"/>
    <property type="match status" value="1"/>
</dbReference>
<dbReference type="GO" id="GO:0070545">
    <property type="term" value="C:PeBoW complex"/>
    <property type="evidence" value="ECO:0007669"/>
    <property type="project" value="TreeGrafter"/>
</dbReference>
<dbReference type="InterPro" id="IPR019775">
    <property type="entry name" value="WD40_repeat_CS"/>
</dbReference>
<protein>
    <recommendedName>
        <fullName evidence="7">Ribosome biogenesis protein BOP1 homolog</fullName>
    </recommendedName>
</protein>
<evidence type="ECO:0000313" key="10">
    <source>
        <dbReference type="EMBL" id="ESO98298.1"/>
    </source>
</evidence>
<dbReference type="HOGENOM" id="CLU_011390_2_0_1"/>
<evidence type="ECO:0000256" key="5">
    <source>
        <dbReference type="ARBA" id="ARBA00023242"/>
    </source>
</evidence>
<dbReference type="GO" id="GO:0000466">
    <property type="term" value="P:maturation of 5.8S rRNA from tricistronic rRNA transcript (SSU-rRNA, 5.8S rRNA, LSU-rRNA)"/>
    <property type="evidence" value="ECO:0007669"/>
    <property type="project" value="UniProtKB-UniRule"/>
</dbReference>